<dbReference type="Proteomes" id="UP000886595">
    <property type="component" value="Unassembled WGS sequence"/>
</dbReference>
<evidence type="ECO:0000313" key="2">
    <source>
        <dbReference type="Proteomes" id="UP000886595"/>
    </source>
</evidence>
<dbReference type="EMBL" id="JAAMPC010000015">
    <property type="protein sequence ID" value="KAG2260755.1"/>
    <property type="molecule type" value="Genomic_DNA"/>
</dbReference>
<protein>
    <submittedName>
        <fullName evidence="1">Uncharacterized protein</fullName>
    </submittedName>
</protein>
<accession>A0A8X7Q172</accession>
<evidence type="ECO:0000313" key="1">
    <source>
        <dbReference type="EMBL" id="KAG2260755.1"/>
    </source>
</evidence>
<sequence>MLSFGRDGRTGEADEDTVIAAPVILDGAWHEGRKQGYGDYSFRTGDAKSGEWDSGSLVNPLHPTSYPVRRAVQAARETAKKAVNRRRVDEQVSRAVAAANKAATAARVAAVKAVQNQMDEVFNIEISIFIISFDNNLYIEEDEDGVFCFCKSTAL</sequence>
<gene>
    <name evidence="1" type="ORF">Bca52824_080049</name>
</gene>
<comment type="caution">
    <text evidence="1">The sequence shown here is derived from an EMBL/GenBank/DDBJ whole genome shotgun (WGS) entry which is preliminary data.</text>
</comment>
<organism evidence="1 2">
    <name type="scientific">Brassica carinata</name>
    <name type="common">Ethiopian mustard</name>
    <name type="synonym">Abyssinian cabbage</name>
    <dbReference type="NCBI Taxonomy" id="52824"/>
    <lineage>
        <taxon>Eukaryota</taxon>
        <taxon>Viridiplantae</taxon>
        <taxon>Streptophyta</taxon>
        <taxon>Embryophyta</taxon>
        <taxon>Tracheophyta</taxon>
        <taxon>Spermatophyta</taxon>
        <taxon>Magnoliopsida</taxon>
        <taxon>eudicotyledons</taxon>
        <taxon>Gunneridae</taxon>
        <taxon>Pentapetalae</taxon>
        <taxon>rosids</taxon>
        <taxon>malvids</taxon>
        <taxon>Brassicales</taxon>
        <taxon>Brassicaceae</taxon>
        <taxon>Brassiceae</taxon>
        <taxon>Brassica</taxon>
    </lineage>
</organism>
<name>A0A8X7Q172_BRACI</name>
<keyword evidence="2" id="KW-1185">Reference proteome</keyword>
<dbReference type="AlphaFoldDB" id="A0A8X7Q172"/>
<reference evidence="1 2" key="1">
    <citation type="submission" date="2020-02" db="EMBL/GenBank/DDBJ databases">
        <authorList>
            <person name="Ma Q."/>
            <person name="Huang Y."/>
            <person name="Song X."/>
            <person name="Pei D."/>
        </authorList>
    </citation>
    <scope>NUCLEOTIDE SEQUENCE [LARGE SCALE GENOMIC DNA]</scope>
    <source>
        <strain evidence="1">Sxm20200214</strain>
        <tissue evidence="1">Leaf</tissue>
    </source>
</reference>
<dbReference type="OrthoDB" id="437960at2759"/>
<proteinExistence type="predicted"/>